<name>A0A3B5AKI1_9TELE</name>
<dbReference type="UniPathway" id="UPA00762">
    <property type="reaction ID" value="UER00747"/>
</dbReference>
<dbReference type="PRINTS" id="PR00387">
    <property type="entry name" value="PDIESTERASE1"/>
</dbReference>
<dbReference type="Pfam" id="PF18100">
    <property type="entry name" value="PDE4_UCR"/>
    <property type="match status" value="1"/>
</dbReference>
<feature type="compositionally biased region" description="Polar residues" evidence="10">
    <location>
        <begin position="45"/>
        <end position="60"/>
    </location>
</feature>
<dbReference type="InterPro" id="IPR036971">
    <property type="entry name" value="PDEase_catalytic_dom_sf"/>
</dbReference>
<evidence type="ECO:0000256" key="6">
    <source>
        <dbReference type="ARBA" id="ARBA00033681"/>
    </source>
</evidence>
<keyword evidence="5" id="KW-0114">cAMP</keyword>
<dbReference type="AlphaFoldDB" id="A0A3B5AKI1"/>
<dbReference type="InterPro" id="IPR023174">
    <property type="entry name" value="PDEase_CS"/>
</dbReference>
<dbReference type="GO" id="GO:0006198">
    <property type="term" value="P:cAMP catabolic process"/>
    <property type="evidence" value="ECO:0007669"/>
    <property type="project" value="UniProtKB-UniPathway"/>
</dbReference>
<dbReference type="CDD" id="cd00077">
    <property type="entry name" value="HDc"/>
    <property type="match status" value="1"/>
</dbReference>
<sequence>MHYSGALLLIVQSRGPYVSLSVCVCVCVLYVCVCVCVCECEHLSTSGSGRHQTQHGSNTALLPKNGVSPGHTPLGSQSPSLTLHTSFPQGQRRESFLYRSDSDYDMSPKTVSRNSSLASEGHTAEDFIVTPFAQSNLLFLAVLSSCCVFRRSPLGGVCVSPRATLSDQQYQQLALDTLEELDWCLDQLETIQTHRSVSEMASNKFKRMLNRELSHLSEMSRSGNQVSEYISSTFLDKQNEVEIPSPTLKDKPMSHISGVRKLSHSSSLSSTSMPRFGVNTDHEDELAKELEDLDKWSFNIFRVAEFSNNRPLSCVMYAIFQERELLKTFRIPVDTFVTYVMTLEDHYHGNVAYHNSLHAADVTQSTHVLLSTPALDAVFTDLEILAALFAAAIHDVDHPGVSNQFLINTNSELALMYNDESVLENHHLAVGFKLLHQENCDIFQNLTKRQRQSLRKLVIDMTDPTDLTCSASCRCYTN</sequence>
<dbReference type="GO" id="GO:0007165">
    <property type="term" value="P:signal transduction"/>
    <property type="evidence" value="ECO:0007669"/>
    <property type="project" value="InterPro"/>
</dbReference>
<comment type="pathway">
    <text evidence="1">Purine metabolism; 3',5'-cyclic AMP degradation; AMP from 3',5'-cyclic AMP: step 1/1.</text>
</comment>
<dbReference type="GeneTree" id="ENSGT00940000159788"/>
<feature type="binding site" evidence="8">
    <location>
        <position position="395"/>
    </location>
    <ligand>
        <name>Zn(2+)</name>
        <dbReference type="ChEBI" id="CHEBI:29105"/>
        <label>1</label>
    </ligand>
</feature>
<comment type="similarity">
    <text evidence="2">Belongs to the cyclic nucleotide phosphodiesterase family. PDE4 subfamily.</text>
</comment>
<feature type="binding site" evidence="8">
    <location>
        <position position="358"/>
    </location>
    <ligand>
        <name>Zn(2+)</name>
        <dbReference type="ChEBI" id="CHEBI:29105"/>
        <label>1</label>
    </ligand>
</feature>
<evidence type="ECO:0000256" key="2">
    <source>
        <dbReference type="ARBA" id="ARBA00009517"/>
    </source>
</evidence>
<keyword evidence="4 9" id="KW-0378">Hydrolase</keyword>
<evidence type="ECO:0000256" key="5">
    <source>
        <dbReference type="ARBA" id="ARBA00023149"/>
    </source>
</evidence>
<feature type="compositionally biased region" description="Polar residues" evidence="10">
    <location>
        <begin position="74"/>
        <end position="88"/>
    </location>
</feature>
<dbReference type="Gene3D" id="1.10.1300.10">
    <property type="entry name" value="3'5'-cyclic nucleotide phosphodiesterase, catalytic domain"/>
    <property type="match status" value="1"/>
</dbReference>
<proteinExistence type="inferred from homology"/>
<dbReference type="EC" id="3.1.4.-" evidence="9"/>
<dbReference type="SUPFAM" id="SSF109604">
    <property type="entry name" value="HD-domain/PDEase-like"/>
    <property type="match status" value="1"/>
</dbReference>
<reference evidence="12" key="1">
    <citation type="submission" date="2023-09" db="UniProtKB">
        <authorList>
            <consortium name="Ensembl"/>
        </authorList>
    </citation>
    <scope>IDENTIFICATION</scope>
</reference>
<comment type="cofactor">
    <cofactor evidence="9">
        <name>a divalent metal cation</name>
        <dbReference type="ChEBI" id="CHEBI:60240"/>
    </cofactor>
    <text evidence="9">Binds 2 divalent metal cations per subunit. Site 1 may preferentially bind zinc ions, while site 2 has a preference for magnesium and/or manganese ions.</text>
</comment>
<dbReference type="PROSITE" id="PS51845">
    <property type="entry name" value="PDEASE_I_2"/>
    <property type="match status" value="1"/>
</dbReference>
<protein>
    <recommendedName>
        <fullName evidence="9">Phosphodiesterase</fullName>
        <ecNumber evidence="9">3.1.4.-</ecNumber>
    </recommendedName>
</protein>
<comment type="catalytic activity">
    <reaction evidence="6">
        <text>3',5'-cyclic AMP + H2O = AMP + H(+)</text>
        <dbReference type="Rhea" id="RHEA:25277"/>
        <dbReference type="ChEBI" id="CHEBI:15377"/>
        <dbReference type="ChEBI" id="CHEBI:15378"/>
        <dbReference type="ChEBI" id="CHEBI:58165"/>
        <dbReference type="ChEBI" id="CHEBI:456215"/>
        <dbReference type="EC" id="3.1.4.53"/>
    </reaction>
    <physiologicalReaction direction="left-to-right" evidence="6">
        <dbReference type="Rhea" id="RHEA:25278"/>
    </physiologicalReaction>
</comment>
<dbReference type="GO" id="GO:0004115">
    <property type="term" value="F:3',5'-cyclic-AMP phosphodiesterase activity"/>
    <property type="evidence" value="ECO:0007669"/>
    <property type="project" value="UniProtKB-EC"/>
</dbReference>
<feature type="binding site" evidence="8">
    <location>
        <position position="394"/>
    </location>
    <ligand>
        <name>Zn(2+)</name>
        <dbReference type="ChEBI" id="CHEBI:29105"/>
        <label>1</label>
    </ligand>
</feature>
<keyword evidence="3 8" id="KW-0479">Metal-binding</keyword>
<evidence type="ECO:0000259" key="11">
    <source>
        <dbReference type="PROSITE" id="PS51845"/>
    </source>
</evidence>
<dbReference type="PROSITE" id="PS00126">
    <property type="entry name" value="PDEASE_I_1"/>
    <property type="match status" value="1"/>
</dbReference>
<feature type="binding site" evidence="8">
    <location>
        <position position="395"/>
    </location>
    <ligand>
        <name>Zn(2+)</name>
        <dbReference type="ChEBI" id="CHEBI:29105"/>
        <label>2</label>
    </ligand>
</feature>
<dbReference type="GO" id="GO:0046872">
    <property type="term" value="F:metal ion binding"/>
    <property type="evidence" value="ECO:0007669"/>
    <property type="project" value="UniProtKB-KW"/>
</dbReference>
<evidence type="ECO:0000256" key="7">
    <source>
        <dbReference type="PIRSR" id="PIRSR623088-1"/>
    </source>
</evidence>
<evidence type="ECO:0000256" key="1">
    <source>
        <dbReference type="ARBA" id="ARBA00004703"/>
    </source>
</evidence>
<evidence type="ECO:0000256" key="8">
    <source>
        <dbReference type="PIRSR" id="PIRSR623088-3"/>
    </source>
</evidence>
<dbReference type="Pfam" id="PF00233">
    <property type="entry name" value="PDEase_I"/>
    <property type="match status" value="1"/>
</dbReference>
<dbReference type="PANTHER" id="PTHR11347">
    <property type="entry name" value="CYCLIC NUCLEOTIDE PHOSPHODIESTERASE"/>
    <property type="match status" value="1"/>
</dbReference>
<evidence type="ECO:0000256" key="4">
    <source>
        <dbReference type="ARBA" id="ARBA00022801"/>
    </source>
</evidence>
<dbReference type="InterPro" id="IPR002073">
    <property type="entry name" value="PDEase_catalytic_dom"/>
</dbReference>
<evidence type="ECO:0000256" key="3">
    <source>
        <dbReference type="ARBA" id="ARBA00022723"/>
    </source>
</evidence>
<accession>A0A3B5AKI1</accession>
<evidence type="ECO:0000256" key="9">
    <source>
        <dbReference type="RuleBase" id="RU363067"/>
    </source>
</evidence>
<feature type="domain" description="PDEase" evidence="11">
    <location>
        <begin position="278"/>
        <end position="478"/>
    </location>
</feature>
<dbReference type="InterPro" id="IPR003607">
    <property type="entry name" value="HD/PDEase_dom"/>
</dbReference>
<dbReference type="InterPro" id="IPR040844">
    <property type="entry name" value="PDE4_UCR"/>
</dbReference>
<feature type="region of interest" description="Disordered" evidence="10">
    <location>
        <begin position="45"/>
        <end position="88"/>
    </location>
</feature>
<evidence type="ECO:0000256" key="10">
    <source>
        <dbReference type="SAM" id="MobiDB-lite"/>
    </source>
</evidence>
<dbReference type="Ensembl" id="ENSSPAT00000018553.1">
    <property type="protein sequence ID" value="ENSSPAP00000018274.1"/>
    <property type="gene ID" value="ENSSPAG00000013640.1"/>
</dbReference>
<evidence type="ECO:0000313" key="12">
    <source>
        <dbReference type="Ensembl" id="ENSSPAP00000018274.1"/>
    </source>
</evidence>
<organism evidence="12">
    <name type="scientific">Stegastes partitus</name>
    <name type="common">bicolor damselfish</name>
    <dbReference type="NCBI Taxonomy" id="144197"/>
    <lineage>
        <taxon>Eukaryota</taxon>
        <taxon>Metazoa</taxon>
        <taxon>Chordata</taxon>
        <taxon>Craniata</taxon>
        <taxon>Vertebrata</taxon>
        <taxon>Euteleostomi</taxon>
        <taxon>Actinopterygii</taxon>
        <taxon>Neopterygii</taxon>
        <taxon>Teleostei</taxon>
        <taxon>Neoteleostei</taxon>
        <taxon>Acanthomorphata</taxon>
        <taxon>Ovalentaria</taxon>
        <taxon>Pomacentridae</taxon>
        <taxon>Stegastes</taxon>
    </lineage>
</organism>
<dbReference type="STRING" id="144197.ENSSPAP00000018274"/>
<dbReference type="InterPro" id="IPR023088">
    <property type="entry name" value="PDEase"/>
</dbReference>
<feature type="active site" description="Proton donor" evidence="7">
    <location>
        <position position="354"/>
    </location>
</feature>